<dbReference type="GO" id="GO:0005829">
    <property type="term" value="C:cytosol"/>
    <property type="evidence" value="ECO:0007669"/>
    <property type="project" value="GOC"/>
</dbReference>
<dbReference type="PANTHER" id="PTHR21663:SF0">
    <property type="entry name" value="HEAT REPEAT-CONTAINING PROTEIN 5B"/>
    <property type="match status" value="1"/>
</dbReference>
<evidence type="ECO:0000313" key="4">
    <source>
        <dbReference type="Proteomes" id="UP000301737"/>
    </source>
</evidence>
<proteinExistence type="predicted"/>
<dbReference type="InterPro" id="IPR046837">
    <property type="entry name" value="Laa1/Sip1/HEATR5-like_HEAT"/>
</dbReference>
<accession>A0A4C2E5F2</accession>
<dbReference type="PANTHER" id="PTHR21663">
    <property type="entry name" value="HYPOTHETICAL HEAT DOMAIN-CONTAINING"/>
    <property type="match status" value="1"/>
</dbReference>
<name>A0A4C2E5F2_9SACH</name>
<dbReference type="GO" id="GO:0042147">
    <property type="term" value="P:retrograde transport, endosome to Golgi"/>
    <property type="evidence" value="ECO:0007669"/>
    <property type="project" value="TreeGrafter"/>
</dbReference>
<dbReference type="GO" id="GO:0030139">
    <property type="term" value="C:endocytic vesicle"/>
    <property type="evidence" value="ECO:0007669"/>
    <property type="project" value="TreeGrafter"/>
</dbReference>
<dbReference type="GO" id="GO:0016020">
    <property type="term" value="C:membrane"/>
    <property type="evidence" value="ECO:0007669"/>
    <property type="project" value="TreeGrafter"/>
</dbReference>
<gene>
    <name evidence="3" type="ORF">ZYGM_003821</name>
</gene>
<dbReference type="Pfam" id="PF25808">
    <property type="entry name" value="TPR_LAA1_C"/>
    <property type="match status" value="1"/>
</dbReference>
<keyword evidence="4" id="KW-1185">Reference proteome</keyword>
<dbReference type="GO" id="GO:0005794">
    <property type="term" value="C:Golgi apparatus"/>
    <property type="evidence" value="ECO:0007669"/>
    <property type="project" value="TreeGrafter"/>
</dbReference>
<dbReference type="Pfam" id="PF20210">
    <property type="entry name" value="Laa1_Sip1_HTR5"/>
    <property type="match status" value="1"/>
</dbReference>
<evidence type="ECO:0000256" key="1">
    <source>
        <dbReference type="SAM" id="MobiDB-lite"/>
    </source>
</evidence>
<evidence type="ECO:0000259" key="2">
    <source>
        <dbReference type="Pfam" id="PF25808"/>
    </source>
</evidence>
<dbReference type="InterPro" id="IPR016024">
    <property type="entry name" value="ARM-type_fold"/>
</dbReference>
<sequence>MPDFRLAEIISNTERKRHTLLSWVSDNFDKLYKGQYYEEADEYTKKLLDVNNNLEQLVRYLANVEEERTVNSHYVFIRVAQLYTFCLTRLGKAYPGKIYDASELLANVLAEEPIRLGTEKSANDKDKKKKSNPKKTYVFSPIKDLACTVLTQLFETFGNRISALGPLISGSVFKNVKKMLEKTKYIHATYMTSSLQLHAAILKNTKNMPSSNTYYGKFVKLSKIIIESIQLDQEDYPIDFLSSIIEIWSIYMKQDQFIKDHSTNLKASLCAKFSEREWGIFGLVNDHTRTCTARSIAEVLFHFFNIKKLVSLSQVWEIYAEIFCQNLPREIQAGCFESIIHFIGLCSGTDTNFFAGINYLELVMSLSSAIFCHPDNQNRSIETSSRYLRYFEHMHEILLPRVWDSSKSQILFRVMGCIEGQENGDSRTGANSKFAINGTLNNQWLTLVQLELVRRLLCVLSSSFGNEQHIVLQIKRRLVELSTCDTFIIRIHSVEVLKTFLKNFPEYLSETIESQLTELSNDFKLDERFPFSVNHGRSLLIANLIECADKDYVSYELIMRITIFATSFIKNHTTSTNSSIYYKGLICWILLIGLVNYKDEQYLTMQSSQLFLFWKVLLTHTFTHHDEDELYKNLEIRNHSLVCLLTYLSNITIQKDVAKQVSYLLTKCSNYNHSVTVKSNSIDKALLVNEYRLLQVYLRINEYIKKDFNSSLLILIVKNFSDPNLYCESVSPGLDSIKKAGTKKPSKDDTKEDAILHPCVNTLLCQNDGFAFGLSSKISSSAVTELTIKSSTAPDFEVGQNTISREYYWYQPFEDEIAKPILPVLCFDYLIMLYGSSGYSGKDRYGPRITTSLIDSSMELFSLVFPYLNAKIQYSVVESLNLSMFSKLTTPLRSVAIATNSAVSIHGALKIIQDKEMSLESSVGQLLMESVKKINFYDDPFLTYLKAECIGLITSAVSRGVFDKALPEYVTEQSNIIIKNVVDLNDPYLRVLNVLSLSAIFKYNSQKAKFHAMFDVIFTLLKDPHPVVHGWSLKSLDVILKKHQSMDLHLASDLFRTLEDIAMDPNFGTYGSSIIRYNYSKEFDSHILLGQIFCTLTETVGPSIPELDKTAKEAFRNVTFGCITTNDAASQSVGLAIYENIATFKLSGTLCDEVFIGLAMSVIGGSFITGFGASYFNPHYTGIDEIIPFTTSMKTTFDIFRLFTQMLRLQKGGMFLKNMDTQSWRYLTLYPHSPTIIGYFFAWLEQSYKKDIHWFEKLCAMFNMTRGKLFGGLFQKVKNILEEKGLHKVEEKQIRGEEEVSITNSSEETFKGVLPEGSESICWLAKISILRLILYLCEQVQLDEKLSHVISKEIPSLIRISFQASTTRVTLMKSMGLKILNILLKQHTSTNGNEDNLMIEQQEAQITSALMPAFSEGSSPSNVASAINVAAEFLGSNIAPMERMSRISQLLVTLLGTFNEKSSTIKVGETTIVTQRARRKIELAILNAWAWLVYSSLSAKNDDLFIFVKGYLDVVVPLWIISLREYVMVKYEGVKTEEELEMDPRECLVESQNTKLELYKPVWLNFVVALGSLMESEQSYICKCLDAEEMESFMFILFAQCMETTVKNIDDHSTKMKILPALHNILRNSLPINNLFEDDIHSEFVGILDRLMIMGDNNERILLIYIINDLVVGYTNQNRSHGSFLEGIDKLYELLRLLLMPVGTILPFIKATDTESESTSKIDVTNSSLSVLKLTFGVFESNVSQFDDLFKVDLYACLLFIMGKIYKSSVADSVIGTILPLLKSLTKSLIEDGEHVGMLDIFYGSIRDVLRVNINKQHRLATVLILLSNGYQRFDGETLEEFSVLLVDGIRKQETQAISVQGFKTIINLSQKYEPCSVVLKKTIRRLSLLLKEERSVIVHRLGLEILGYFGKKIVEEKPERAGPAITLVLLFILSSYDACPEIGEAAGDKVVSIIQLDFSTFKSTINKELNHEQKERIEMIVRQSSEYQGAERNSEGSDPLALRSFN</sequence>
<comment type="caution">
    <text evidence="3">The sequence shown here is derived from an EMBL/GenBank/DDBJ whole genome shotgun (WGS) entry which is preliminary data.</text>
</comment>
<feature type="region of interest" description="Disordered" evidence="1">
    <location>
        <begin position="1986"/>
        <end position="2007"/>
    </location>
</feature>
<dbReference type="GO" id="GO:0006897">
    <property type="term" value="P:endocytosis"/>
    <property type="evidence" value="ECO:0007669"/>
    <property type="project" value="TreeGrafter"/>
</dbReference>
<protein>
    <recommendedName>
        <fullName evidence="2">LAA1-like C-terminal TPR repeats domain-containing protein</fullName>
    </recommendedName>
</protein>
<organism evidence="3 4">
    <name type="scientific">Zygosaccharomyces mellis</name>
    <dbReference type="NCBI Taxonomy" id="42258"/>
    <lineage>
        <taxon>Eukaryota</taxon>
        <taxon>Fungi</taxon>
        <taxon>Dikarya</taxon>
        <taxon>Ascomycota</taxon>
        <taxon>Saccharomycotina</taxon>
        <taxon>Saccharomycetes</taxon>
        <taxon>Saccharomycetales</taxon>
        <taxon>Saccharomycetaceae</taxon>
        <taxon>Zygosaccharomyces</taxon>
    </lineage>
</organism>
<feature type="domain" description="LAA1-like C-terminal TPR repeats" evidence="2">
    <location>
        <begin position="1837"/>
        <end position="1994"/>
    </location>
</feature>
<dbReference type="InterPro" id="IPR057981">
    <property type="entry name" value="TPR_LAA1-like_C"/>
</dbReference>
<dbReference type="OrthoDB" id="192608at2759"/>
<dbReference type="EMBL" id="BIMX01000008">
    <property type="protein sequence ID" value="GCE99221.1"/>
    <property type="molecule type" value="Genomic_DNA"/>
</dbReference>
<dbReference type="Proteomes" id="UP000301737">
    <property type="component" value="Unassembled WGS sequence"/>
</dbReference>
<evidence type="ECO:0000313" key="3">
    <source>
        <dbReference type="EMBL" id="GCE99221.1"/>
    </source>
</evidence>
<dbReference type="InterPro" id="IPR040108">
    <property type="entry name" value="Laa1/Sip1/HEATR5"/>
</dbReference>
<dbReference type="GO" id="GO:0008104">
    <property type="term" value="P:intracellular protein localization"/>
    <property type="evidence" value="ECO:0007669"/>
    <property type="project" value="TreeGrafter"/>
</dbReference>
<reference evidence="3 4" key="1">
    <citation type="submission" date="2019-01" db="EMBL/GenBank/DDBJ databases">
        <title>Draft Genome Sequencing of Zygosaccharomyces mellis Ca-7.</title>
        <authorList>
            <person name="Shiwa Y."/>
            <person name="Kanesaki Y."/>
            <person name="Ishige T."/>
            <person name="Mura K."/>
            <person name="Hori T."/>
            <person name="Tamura T."/>
        </authorList>
    </citation>
    <scope>NUCLEOTIDE SEQUENCE [LARGE SCALE GENOMIC DNA]</scope>
    <source>
        <strain evidence="3 4">Ca-7</strain>
    </source>
</reference>
<dbReference type="SUPFAM" id="SSF48371">
    <property type="entry name" value="ARM repeat"/>
    <property type="match status" value="1"/>
</dbReference>